<gene>
    <name evidence="1" type="ORF">K7432_013157</name>
</gene>
<dbReference type="EMBL" id="JASJQH010008124">
    <property type="protein sequence ID" value="KAK9695069.1"/>
    <property type="molecule type" value="Genomic_DNA"/>
</dbReference>
<sequence>MITPKLIEQLSAPNYEIATPIVDIESKAKILKFTDYSKYGFLSLFLLRALILLDKPVSLQG</sequence>
<keyword evidence="2" id="KW-1185">Reference proteome</keyword>
<proteinExistence type="predicted"/>
<accession>A0ABR2VRD3</accession>
<comment type="caution">
    <text evidence="1">The sequence shown here is derived from an EMBL/GenBank/DDBJ whole genome shotgun (WGS) entry which is preliminary data.</text>
</comment>
<evidence type="ECO:0000313" key="2">
    <source>
        <dbReference type="Proteomes" id="UP001479436"/>
    </source>
</evidence>
<organism evidence="1 2">
    <name type="scientific">Basidiobolus ranarum</name>
    <dbReference type="NCBI Taxonomy" id="34480"/>
    <lineage>
        <taxon>Eukaryota</taxon>
        <taxon>Fungi</taxon>
        <taxon>Fungi incertae sedis</taxon>
        <taxon>Zoopagomycota</taxon>
        <taxon>Entomophthoromycotina</taxon>
        <taxon>Basidiobolomycetes</taxon>
        <taxon>Basidiobolales</taxon>
        <taxon>Basidiobolaceae</taxon>
        <taxon>Basidiobolus</taxon>
    </lineage>
</organism>
<name>A0ABR2VRD3_9FUNG</name>
<evidence type="ECO:0000313" key="1">
    <source>
        <dbReference type="EMBL" id="KAK9695069.1"/>
    </source>
</evidence>
<reference evidence="1 2" key="1">
    <citation type="submission" date="2023-04" db="EMBL/GenBank/DDBJ databases">
        <title>Genome of Basidiobolus ranarum AG-B5.</title>
        <authorList>
            <person name="Stajich J.E."/>
            <person name="Carter-House D."/>
            <person name="Gryganskyi A."/>
        </authorList>
    </citation>
    <scope>NUCLEOTIDE SEQUENCE [LARGE SCALE GENOMIC DNA]</scope>
    <source>
        <strain evidence="1 2">AG-B5</strain>
    </source>
</reference>
<protein>
    <submittedName>
        <fullName evidence="1">Uncharacterized protein</fullName>
    </submittedName>
</protein>
<dbReference type="Proteomes" id="UP001479436">
    <property type="component" value="Unassembled WGS sequence"/>
</dbReference>